<dbReference type="EnsemblProtists" id="EKX33047">
    <property type="protein sequence ID" value="EKX33047"/>
    <property type="gene ID" value="GUITHDRAFT_156172"/>
</dbReference>
<dbReference type="AlphaFoldDB" id="L1IAA9"/>
<gene>
    <name evidence="2" type="ORF">GUITHDRAFT_156172</name>
</gene>
<dbReference type="Proteomes" id="UP000011087">
    <property type="component" value="Unassembled WGS sequence"/>
</dbReference>
<feature type="region of interest" description="Disordered" evidence="1">
    <location>
        <begin position="52"/>
        <end position="72"/>
    </location>
</feature>
<dbReference type="RefSeq" id="XP_005820027.1">
    <property type="nucleotide sequence ID" value="XM_005819970.1"/>
</dbReference>
<sequence>MPKDVEETLLVVVALLLLLLLLLLKGFLGSVKTRRASRRSQVTSLGPHLSLQRCSSQGDEPGWSSSANLEAF</sequence>
<accession>L1IAA9</accession>
<evidence type="ECO:0000256" key="1">
    <source>
        <dbReference type="SAM" id="MobiDB-lite"/>
    </source>
</evidence>
<reference evidence="4" key="2">
    <citation type="submission" date="2012-11" db="EMBL/GenBank/DDBJ databases">
        <authorList>
            <person name="Kuo A."/>
            <person name="Curtis B.A."/>
            <person name="Tanifuji G."/>
            <person name="Burki F."/>
            <person name="Gruber A."/>
            <person name="Irimia M."/>
            <person name="Maruyama S."/>
            <person name="Arias M.C."/>
            <person name="Ball S.G."/>
            <person name="Gile G.H."/>
            <person name="Hirakawa Y."/>
            <person name="Hopkins J.F."/>
            <person name="Rensing S.A."/>
            <person name="Schmutz J."/>
            <person name="Symeonidi A."/>
            <person name="Elias M."/>
            <person name="Eveleigh R.J."/>
            <person name="Herman E.K."/>
            <person name="Klute M.J."/>
            <person name="Nakayama T."/>
            <person name="Obornik M."/>
            <person name="Reyes-Prieto A."/>
            <person name="Armbrust E.V."/>
            <person name="Aves S.J."/>
            <person name="Beiko R.G."/>
            <person name="Coutinho P."/>
            <person name="Dacks J.B."/>
            <person name="Durnford D.G."/>
            <person name="Fast N.M."/>
            <person name="Green B.R."/>
            <person name="Grisdale C."/>
            <person name="Hempe F."/>
            <person name="Henrissat B."/>
            <person name="Hoppner M.P."/>
            <person name="Ishida K.-I."/>
            <person name="Kim E."/>
            <person name="Koreny L."/>
            <person name="Kroth P.G."/>
            <person name="Liu Y."/>
            <person name="Malik S.-B."/>
            <person name="Maier U.G."/>
            <person name="McRose D."/>
            <person name="Mock T."/>
            <person name="Neilson J.A."/>
            <person name="Onodera N.T."/>
            <person name="Poole A.M."/>
            <person name="Pritham E.J."/>
            <person name="Richards T.A."/>
            <person name="Rocap G."/>
            <person name="Roy S.W."/>
            <person name="Sarai C."/>
            <person name="Schaack S."/>
            <person name="Shirato S."/>
            <person name="Slamovits C.H."/>
            <person name="Spencer D.F."/>
            <person name="Suzuki S."/>
            <person name="Worden A.Z."/>
            <person name="Zauner S."/>
            <person name="Barry K."/>
            <person name="Bell C."/>
            <person name="Bharti A.K."/>
            <person name="Crow J.A."/>
            <person name="Grimwood J."/>
            <person name="Kramer R."/>
            <person name="Lindquist E."/>
            <person name="Lucas S."/>
            <person name="Salamov A."/>
            <person name="McFadden G.I."/>
            <person name="Lane C.E."/>
            <person name="Keeling P.J."/>
            <person name="Gray M.W."/>
            <person name="Grigoriev I.V."/>
            <person name="Archibald J.M."/>
        </authorList>
    </citation>
    <scope>NUCLEOTIDE SEQUENCE</scope>
    <source>
        <strain evidence="4">CCMP2712</strain>
    </source>
</reference>
<dbReference type="HOGENOM" id="CLU_2727589_0_0_1"/>
<protein>
    <submittedName>
        <fullName evidence="2 3">Uncharacterized protein</fullName>
    </submittedName>
</protein>
<dbReference type="PaxDb" id="55529-EKX33047"/>
<dbReference type="GeneID" id="17289786"/>
<organism evidence="2">
    <name type="scientific">Guillardia theta (strain CCMP2712)</name>
    <name type="common">Cryptophyte</name>
    <dbReference type="NCBI Taxonomy" id="905079"/>
    <lineage>
        <taxon>Eukaryota</taxon>
        <taxon>Cryptophyceae</taxon>
        <taxon>Pyrenomonadales</taxon>
        <taxon>Geminigeraceae</taxon>
        <taxon>Guillardia</taxon>
    </lineage>
</organism>
<reference evidence="2 4" key="1">
    <citation type="journal article" date="2012" name="Nature">
        <title>Algal genomes reveal evolutionary mosaicism and the fate of nucleomorphs.</title>
        <authorList>
            <consortium name="DOE Joint Genome Institute"/>
            <person name="Curtis B.A."/>
            <person name="Tanifuji G."/>
            <person name="Burki F."/>
            <person name="Gruber A."/>
            <person name="Irimia M."/>
            <person name="Maruyama S."/>
            <person name="Arias M.C."/>
            <person name="Ball S.G."/>
            <person name="Gile G.H."/>
            <person name="Hirakawa Y."/>
            <person name="Hopkins J.F."/>
            <person name="Kuo A."/>
            <person name="Rensing S.A."/>
            <person name="Schmutz J."/>
            <person name="Symeonidi A."/>
            <person name="Elias M."/>
            <person name="Eveleigh R.J."/>
            <person name="Herman E.K."/>
            <person name="Klute M.J."/>
            <person name="Nakayama T."/>
            <person name="Obornik M."/>
            <person name="Reyes-Prieto A."/>
            <person name="Armbrust E.V."/>
            <person name="Aves S.J."/>
            <person name="Beiko R.G."/>
            <person name="Coutinho P."/>
            <person name="Dacks J.B."/>
            <person name="Durnford D.G."/>
            <person name="Fast N.M."/>
            <person name="Green B.R."/>
            <person name="Grisdale C.J."/>
            <person name="Hempel F."/>
            <person name="Henrissat B."/>
            <person name="Hoppner M.P."/>
            <person name="Ishida K."/>
            <person name="Kim E."/>
            <person name="Koreny L."/>
            <person name="Kroth P.G."/>
            <person name="Liu Y."/>
            <person name="Malik S.B."/>
            <person name="Maier U.G."/>
            <person name="McRose D."/>
            <person name="Mock T."/>
            <person name="Neilson J.A."/>
            <person name="Onodera N.T."/>
            <person name="Poole A.M."/>
            <person name="Pritham E.J."/>
            <person name="Richards T.A."/>
            <person name="Rocap G."/>
            <person name="Roy S.W."/>
            <person name="Sarai C."/>
            <person name="Schaack S."/>
            <person name="Shirato S."/>
            <person name="Slamovits C.H."/>
            <person name="Spencer D.F."/>
            <person name="Suzuki S."/>
            <person name="Worden A.Z."/>
            <person name="Zauner S."/>
            <person name="Barry K."/>
            <person name="Bell C."/>
            <person name="Bharti A.K."/>
            <person name="Crow J.A."/>
            <person name="Grimwood J."/>
            <person name="Kramer R."/>
            <person name="Lindquist E."/>
            <person name="Lucas S."/>
            <person name="Salamov A."/>
            <person name="McFadden G.I."/>
            <person name="Lane C.E."/>
            <person name="Keeling P.J."/>
            <person name="Gray M.W."/>
            <person name="Grigoriev I.V."/>
            <person name="Archibald J.M."/>
        </authorList>
    </citation>
    <scope>NUCLEOTIDE SEQUENCE</scope>
    <source>
        <strain evidence="2 4">CCMP2712</strain>
    </source>
</reference>
<dbReference type="EMBL" id="JH993159">
    <property type="protein sequence ID" value="EKX33047.1"/>
    <property type="molecule type" value="Genomic_DNA"/>
</dbReference>
<reference evidence="3" key="3">
    <citation type="submission" date="2016-03" db="UniProtKB">
        <authorList>
            <consortium name="EnsemblProtists"/>
        </authorList>
    </citation>
    <scope>IDENTIFICATION</scope>
</reference>
<keyword evidence="4" id="KW-1185">Reference proteome</keyword>
<evidence type="ECO:0000313" key="4">
    <source>
        <dbReference type="Proteomes" id="UP000011087"/>
    </source>
</evidence>
<evidence type="ECO:0000313" key="2">
    <source>
        <dbReference type="EMBL" id="EKX33047.1"/>
    </source>
</evidence>
<name>L1IAA9_GUITC</name>
<evidence type="ECO:0000313" key="3">
    <source>
        <dbReference type="EnsemblProtists" id="EKX33047"/>
    </source>
</evidence>
<dbReference type="KEGG" id="gtt:GUITHDRAFT_156172"/>
<proteinExistence type="predicted"/>